<feature type="signal peptide" evidence="1">
    <location>
        <begin position="1"/>
        <end position="25"/>
    </location>
</feature>
<dbReference type="AlphaFoldDB" id="A0A7G5GVF8"/>
<organism evidence="2 3">
    <name type="scientific">Spirosoma foliorum</name>
    <dbReference type="NCBI Taxonomy" id="2710596"/>
    <lineage>
        <taxon>Bacteria</taxon>
        <taxon>Pseudomonadati</taxon>
        <taxon>Bacteroidota</taxon>
        <taxon>Cytophagia</taxon>
        <taxon>Cytophagales</taxon>
        <taxon>Cytophagaceae</taxon>
        <taxon>Spirosoma</taxon>
    </lineage>
</organism>
<gene>
    <name evidence="2" type="ORF">H3H32_33995</name>
</gene>
<dbReference type="EMBL" id="CP059732">
    <property type="protein sequence ID" value="QMW02850.1"/>
    <property type="molecule type" value="Genomic_DNA"/>
</dbReference>
<sequence length="373" mass="40480">MVSFIKKIGLVCLLIWALSIQLTSAQVTPFSAVWSFEGNDNGTSSNASAGVSAISYVGVNKLFGTYQSGYAGLGVSLQHWSVSGCTYGEYAQFSIQPQGTAQVTLTSLSFAFSSSSEGPQQLTVRSSADGFSSDIYSRSTSGNYQVASITLSGSNFSNQTSAITFRIYGCNPTSSNGTLRLDEITINGTVTSAPLPVTLLSFTANPEGDRVQLAWATTSEQNADHFLVERSYDLGEYTAVGEVAAKSTTDTRYYYGLTDLNPKPGINYYRLKQIDRDGTTQSFKPVEAIIRTDEPVASVYPNPTNSNRIHLRLWNADDATVQLRSMTGQQITGRLERQAGEADLVFEQPLAAGLYWLDVHVNGRRRVIKVLVP</sequence>
<feature type="chain" id="PRO_5028966313" evidence="1">
    <location>
        <begin position="26"/>
        <end position="373"/>
    </location>
</feature>
<evidence type="ECO:0000313" key="2">
    <source>
        <dbReference type="EMBL" id="QMW02850.1"/>
    </source>
</evidence>
<evidence type="ECO:0000313" key="3">
    <source>
        <dbReference type="Proteomes" id="UP000515369"/>
    </source>
</evidence>
<evidence type="ECO:0000256" key="1">
    <source>
        <dbReference type="SAM" id="SignalP"/>
    </source>
</evidence>
<protein>
    <submittedName>
        <fullName evidence="2">T9SS type A sorting domain-containing protein</fullName>
    </submittedName>
</protein>
<name>A0A7G5GVF8_9BACT</name>
<reference evidence="2 3" key="1">
    <citation type="submission" date="2020-07" db="EMBL/GenBank/DDBJ databases">
        <title>Spirosoma foliorum sp. nov., isolated from the leaves on the Nejang mountain Korea, Republic of.</title>
        <authorList>
            <person name="Ho H."/>
            <person name="Lee Y.-J."/>
            <person name="Nurcahyanto D.-A."/>
            <person name="Kim S.-G."/>
        </authorList>
    </citation>
    <scope>NUCLEOTIDE SEQUENCE [LARGE SCALE GENOMIC DNA]</scope>
    <source>
        <strain evidence="2 3">PL0136</strain>
    </source>
</reference>
<dbReference type="Proteomes" id="UP000515369">
    <property type="component" value="Chromosome"/>
</dbReference>
<dbReference type="RefSeq" id="WP_182460142.1">
    <property type="nucleotide sequence ID" value="NZ_CP059732.1"/>
</dbReference>
<keyword evidence="3" id="KW-1185">Reference proteome</keyword>
<dbReference type="NCBIfam" id="TIGR04183">
    <property type="entry name" value="Por_Secre_tail"/>
    <property type="match status" value="1"/>
</dbReference>
<proteinExistence type="predicted"/>
<dbReference type="KEGG" id="sfol:H3H32_33995"/>
<keyword evidence="1" id="KW-0732">Signal</keyword>
<dbReference type="InterPro" id="IPR013783">
    <property type="entry name" value="Ig-like_fold"/>
</dbReference>
<dbReference type="Gene3D" id="2.60.40.10">
    <property type="entry name" value="Immunoglobulins"/>
    <property type="match status" value="1"/>
</dbReference>
<accession>A0A7G5GVF8</accession>
<dbReference type="InterPro" id="IPR026444">
    <property type="entry name" value="Secre_tail"/>
</dbReference>